<name>A0A6C0I2W8_9ZZZZ</name>
<dbReference type="GO" id="GO:0003743">
    <property type="term" value="F:translation initiation factor activity"/>
    <property type="evidence" value="ECO:0007669"/>
    <property type="project" value="UniProtKB-KW"/>
</dbReference>
<keyword evidence="1" id="KW-0396">Initiation factor</keyword>
<dbReference type="AlphaFoldDB" id="A0A6C0I2W8"/>
<reference evidence="4" key="1">
    <citation type="journal article" date="2020" name="Nature">
        <title>Giant virus diversity and host interactions through global metagenomics.</title>
        <authorList>
            <person name="Schulz F."/>
            <person name="Roux S."/>
            <person name="Paez-Espino D."/>
            <person name="Jungbluth S."/>
            <person name="Walsh D.A."/>
            <person name="Denef V.J."/>
            <person name="McMahon K.D."/>
            <person name="Konstantinidis K.T."/>
            <person name="Eloe-Fadrosh E.A."/>
            <person name="Kyrpides N.C."/>
            <person name="Woyke T."/>
        </authorList>
    </citation>
    <scope>NUCLEOTIDE SEQUENCE</scope>
    <source>
        <strain evidence="4">GVMAG-M-3300023184-190</strain>
    </source>
</reference>
<evidence type="ECO:0000256" key="3">
    <source>
        <dbReference type="ARBA" id="ARBA00022917"/>
    </source>
</evidence>
<keyword evidence="2" id="KW-0694">RNA-binding</keyword>
<accession>A0A6C0I2W8</accession>
<dbReference type="Gene3D" id="3.30.760.10">
    <property type="entry name" value="RNA Cap, Translation Initiation Factor Eif4e"/>
    <property type="match status" value="1"/>
</dbReference>
<dbReference type="InterPro" id="IPR023398">
    <property type="entry name" value="TIF_eIF4e-like"/>
</dbReference>
<dbReference type="SUPFAM" id="SSF55418">
    <property type="entry name" value="eIF4e-like"/>
    <property type="match status" value="1"/>
</dbReference>
<keyword evidence="3" id="KW-0648">Protein biosynthesis</keyword>
<evidence type="ECO:0000313" key="4">
    <source>
        <dbReference type="EMBL" id="QHT87351.1"/>
    </source>
</evidence>
<dbReference type="PANTHER" id="PTHR11960">
    <property type="entry name" value="EUKARYOTIC TRANSLATION INITIATION FACTOR 4E RELATED"/>
    <property type="match status" value="1"/>
</dbReference>
<dbReference type="InterPro" id="IPR001040">
    <property type="entry name" value="TIF_eIF_4E"/>
</dbReference>
<evidence type="ECO:0000256" key="2">
    <source>
        <dbReference type="ARBA" id="ARBA00022884"/>
    </source>
</evidence>
<proteinExistence type="predicted"/>
<dbReference type="Pfam" id="PF01652">
    <property type="entry name" value="IF4E"/>
    <property type="match status" value="1"/>
</dbReference>
<organism evidence="4">
    <name type="scientific">viral metagenome</name>
    <dbReference type="NCBI Taxonomy" id="1070528"/>
    <lineage>
        <taxon>unclassified sequences</taxon>
        <taxon>metagenomes</taxon>
        <taxon>organismal metagenomes</taxon>
    </lineage>
</organism>
<dbReference type="PANTHER" id="PTHR11960:SF8">
    <property type="entry name" value="EUKARYOTIC TRANSLATION INITIATION FACTOR 4E1-RELATED"/>
    <property type="match status" value="1"/>
</dbReference>
<dbReference type="EMBL" id="MN740087">
    <property type="protein sequence ID" value="QHT87351.1"/>
    <property type="molecule type" value="Genomic_DNA"/>
</dbReference>
<sequence length="194" mass="22802">MKATILLKKVYKDIIRYYVTEASHMEIVNASTQLHNLNDKWNLYYHLPHDKNWELSSYITIMDNIDTTEKVISLAETVHENIIKNCMLFVMRQGITPMWEDARNRNGGCFSYKVINKSVPEVWRNLFYMLCGETLCVKKEYSKRINGITISPKKNFCIIKIWLDTSEFQDPGMISPVPNLVKQGCIFKRHEPEF</sequence>
<dbReference type="GO" id="GO:0000340">
    <property type="term" value="F:RNA 7-methylguanosine cap binding"/>
    <property type="evidence" value="ECO:0007669"/>
    <property type="project" value="TreeGrafter"/>
</dbReference>
<protein>
    <submittedName>
        <fullName evidence="4">Uncharacterized protein</fullName>
    </submittedName>
</protein>
<evidence type="ECO:0000256" key="1">
    <source>
        <dbReference type="ARBA" id="ARBA00022540"/>
    </source>
</evidence>
<dbReference type="GO" id="GO:0016281">
    <property type="term" value="C:eukaryotic translation initiation factor 4F complex"/>
    <property type="evidence" value="ECO:0007669"/>
    <property type="project" value="TreeGrafter"/>
</dbReference>